<organism evidence="5 6">
    <name type="scientific">Amycolatopsis ultiminotia</name>
    <dbReference type="NCBI Taxonomy" id="543629"/>
    <lineage>
        <taxon>Bacteria</taxon>
        <taxon>Bacillati</taxon>
        <taxon>Actinomycetota</taxon>
        <taxon>Actinomycetes</taxon>
        <taxon>Pseudonocardiales</taxon>
        <taxon>Pseudonocardiaceae</taxon>
        <taxon>Amycolatopsis</taxon>
    </lineage>
</organism>
<dbReference type="Pfam" id="PF00202">
    <property type="entry name" value="Aminotran_3"/>
    <property type="match status" value="1"/>
</dbReference>
<gene>
    <name evidence="5" type="ORF">GCM10022222_38850</name>
</gene>
<keyword evidence="5" id="KW-0032">Aminotransferase</keyword>
<sequence>MCSGSTRLWHPFANMAEVKDDLFTVDRAEGVWVHDRAGRPYLDATAGLWYCNVGHGRAEIVDAVTAQLRRLDSYPVFNDFTNEPAEQLARRLSELAPMADAKIFLTSGGGDSVDTAAKLARRYWARRGMPGRTHILSRRHSYHGTHGFGTSIAGIDTNREGYGALLAETTRVAHDDADDLRAAIDRLGAENVAAFFCEPVIGAGGVRPPRPGYLEAVAKICAEHEILLVADSVIGGFGRLGGWFGVERWQWEPDMILFAKGVTSGYLPLGGVAVAGRVAEVFWAGRGDRFPHGPTYAGHPTVAAAALANLDLMAQEKLLARADALETPLYQALLRVRDHPAVAEVRGGVGVLAAVELKAEVLAANPDAVPRVHRAARERGVIVRPLGASLAVSPPLTVTPEEIDLIGSALAEALIAVLG</sequence>
<protein>
    <submittedName>
        <fullName evidence="5">Aspartate aminotransferase family protein</fullName>
    </submittedName>
</protein>
<dbReference type="InterPro" id="IPR005814">
    <property type="entry name" value="Aminotrans_3"/>
</dbReference>
<dbReference type="Gene3D" id="3.90.1150.10">
    <property type="entry name" value="Aspartate Aminotransferase, domain 1"/>
    <property type="match status" value="1"/>
</dbReference>
<evidence type="ECO:0000256" key="4">
    <source>
        <dbReference type="RuleBase" id="RU003560"/>
    </source>
</evidence>
<dbReference type="InterPro" id="IPR015421">
    <property type="entry name" value="PyrdxlP-dep_Trfase_major"/>
</dbReference>
<dbReference type="PIRSF" id="PIRSF000521">
    <property type="entry name" value="Transaminase_4ab_Lys_Orn"/>
    <property type="match status" value="1"/>
</dbReference>
<dbReference type="Proteomes" id="UP001500689">
    <property type="component" value="Unassembled WGS sequence"/>
</dbReference>
<evidence type="ECO:0000256" key="1">
    <source>
        <dbReference type="ARBA" id="ARBA00008954"/>
    </source>
</evidence>
<dbReference type="InterPro" id="IPR015424">
    <property type="entry name" value="PyrdxlP-dep_Trfase"/>
</dbReference>
<dbReference type="PANTHER" id="PTHR43094">
    <property type="entry name" value="AMINOTRANSFERASE"/>
    <property type="match status" value="1"/>
</dbReference>
<dbReference type="RefSeq" id="WP_344861690.1">
    <property type="nucleotide sequence ID" value="NZ_BAAAZN010000007.1"/>
</dbReference>
<accession>A0ABP6WIV9</accession>
<evidence type="ECO:0000256" key="3">
    <source>
        <dbReference type="ARBA" id="ARBA00023194"/>
    </source>
</evidence>
<dbReference type="SUPFAM" id="SSF53383">
    <property type="entry name" value="PLP-dependent transferases"/>
    <property type="match status" value="1"/>
</dbReference>
<dbReference type="GO" id="GO:0008483">
    <property type="term" value="F:transaminase activity"/>
    <property type="evidence" value="ECO:0007669"/>
    <property type="project" value="UniProtKB-KW"/>
</dbReference>
<dbReference type="Gene3D" id="3.40.640.10">
    <property type="entry name" value="Type I PLP-dependent aspartate aminotransferase-like (Major domain)"/>
    <property type="match status" value="1"/>
</dbReference>
<keyword evidence="5" id="KW-0808">Transferase</keyword>
<evidence type="ECO:0000256" key="2">
    <source>
        <dbReference type="ARBA" id="ARBA00022898"/>
    </source>
</evidence>
<evidence type="ECO:0000313" key="5">
    <source>
        <dbReference type="EMBL" id="GAA3551525.1"/>
    </source>
</evidence>
<comment type="similarity">
    <text evidence="1 4">Belongs to the class-III pyridoxal-phosphate-dependent aminotransferase family.</text>
</comment>
<dbReference type="EMBL" id="BAAAZN010000007">
    <property type="protein sequence ID" value="GAA3551525.1"/>
    <property type="molecule type" value="Genomic_DNA"/>
</dbReference>
<proteinExistence type="inferred from homology"/>
<reference evidence="6" key="1">
    <citation type="journal article" date="2019" name="Int. J. Syst. Evol. Microbiol.">
        <title>The Global Catalogue of Microorganisms (GCM) 10K type strain sequencing project: providing services to taxonomists for standard genome sequencing and annotation.</title>
        <authorList>
            <consortium name="The Broad Institute Genomics Platform"/>
            <consortium name="The Broad Institute Genome Sequencing Center for Infectious Disease"/>
            <person name="Wu L."/>
            <person name="Ma J."/>
        </authorList>
    </citation>
    <scope>NUCLEOTIDE SEQUENCE [LARGE SCALE GENOMIC DNA]</scope>
    <source>
        <strain evidence="6">JCM 16898</strain>
    </source>
</reference>
<dbReference type="InterPro" id="IPR015422">
    <property type="entry name" value="PyrdxlP-dep_Trfase_small"/>
</dbReference>
<name>A0ABP6WIV9_9PSEU</name>
<keyword evidence="2 4" id="KW-0663">Pyridoxal phosphate</keyword>
<comment type="caution">
    <text evidence="5">The sequence shown here is derived from an EMBL/GenBank/DDBJ whole genome shotgun (WGS) entry which is preliminary data.</text>
</comment>
<keyword evidence="6" id="KW-1185">Reference proteome</keyword>
<keyword evidence="3" id="KW-0045">Antibiotic biosynthesis</keyword>
<evidence type="ECO:0000313" key="6">
    <source>
        <dbReference type="Proteomes" id="UP001500689"/>
    </source>
</evidence>
<dbReference type="CDD" id="cd00610">
    <property type="entry name" value="OAT_like"/>
    <property type="match status" value="1"/>
</dbReference>
<dbReference type="PANTHER" id="PTHR43094:SF1">
    <property type="entry name" value="AMINOTRANSFERASE CLASS-III"/>
    <property type="match status" value="1"/>
</dbReference>